<protein>
    <submittedName>
        <fullName evidence="3">Relaxase/mobilization nuclease domain-containing protein</fullName>
    </submittedName>
</protein>
<name>A0AAE3M757_9BACT</name>
<dbReference type="Proteomes" id="UP001209229">
    <property type="component" value="Unassembled WGS sequence"/>
</dbReference>
<sequence length="564" mass="65024">MVGRITTGNNFEVIISYDLREEKGEILLTNMIGDSAESFAKQMELVAQLNTRVEKPVKHFIVSFSKDDEKIMTNELMCSIVEEYLEGMGYINNQFVSAAHTDTDTLHLHIACNRVSFQGLVTKDSNERLKSREILNKLEKKYDLTVTSKAYESKFNEYDRNKNFYNEKQQNEKAIKQYVREQIRFALKKSPYSFDQLEGLLKTQGIEFTIASNRKGISFRYNDFIYKGSELSKNYSYNGLSSILRKNALEYFNKAIQNCLRTQVTTIDDFFNELKKKGFDPRMNSAKNGWSLKKGGVEIKGSELKGMSYSALIKQMEKNTLKSHIKLIKKVVFDFLKNRGDDKNDFSIALKNNIIMGEERSEGWIFEYGQQKIHEVKLGGRISQYGMTYLLEANKVDNLLDELLQNCKTKDELTYQLKQEKIELAIDDEKFVYQLGGMFISGDSLYFNKDKAIEEKLEKNRIRAIVNQSLMEDHNIKEFLHSMNIEGVNVAIEGKKLIYKSNITEISSGIICDLNYINSKLADSNIANTKKGIGNLGNPTTKNREDEDEEERKRNKNNDYGQTL</sequence>
<evidence type="ECO:0000313" key="3">
    <source>
        <dbReference type="EMBL" id="MCW3788348.1"/>
    </source>
</evidence>
<comment type="caution">
    <text evidence="3">The sequence shown here is derived from an EMBL/GenBank/DDBJ whole genome shotgun (WGS) entry which is preliminary data.</text>
</comment>
<dbReference type="AlphaFoldDB" id="A0AAE3M757"/>
<proteinExistence type="predicted"/>
<feature type="domain" description="MobA/VirD2-like nuclease" evidence="2">
    <location>
        <begin position="21"/>
        <end position="144"/>
    </location>
</feature>
<keyword evidence="4" id="KW-1185">Reference proteome</keyword>
<reference evidence="3" key="1">
    <citation type="submission" date="2022-10" db="EMBL/GenBank/DDBJ databases">
        <authorList>
            <person name="Yu W.X."/>
        </authorList>
    </citation>
    <scope>NUCLEOTIDE SEQUENCE</scope>
    <source>
        <strain evidence="3">AAT</strain>
    </source>
</reference>
<gene>
    <name evidence="3" type="ORF">OM075_17905</name>
</gene>
<organism evidence="3 4">
    <name type="scientific">Plebeiibacterium sediminum</name>
    <dbReference type="NCBI Taxonomy" id="2992112"/>
    <lineage>
        <taxon>Bacteria</taxon>
        <taxon>Pseudomonadati</taxon>
        <taxon>Bacteroidota</taxon>
        <taxon>Bacteroidia</taxon>
        <taxon>Marinilabiliales</taxon>
        <taxon>Marinilabiliaceae</taxon>
        <taxon>Plebeiibacterium</taxon>
    </lineage>
</organism>
<dbReference type="EMBL" id="JAPDPJ010000051">
    <property type="protein sequence ID" value="MCW3788348.1"/>
    <property type="molecule type" value="Genomic_DNA"/>
</dbReference>
<evidence type="ECO:0000256" key="1">
    <source>
        <dbReference type="SAM" id="MobiDB-lite"/>
    </source>
</evidence>
<feature type="region of interest" description="Disordered" evidence="1">
    <location>
        <begin position="532"/>
        <end position="564"/>
    </location>
</feature>
<dbReference type="RefSeq" id="WP_301191909.1">
    <property type="nucleotide sequence ID" value="NZ_JAPDPJ010000051.1"/>
</dbReference>
<evidence type="ECO:0000313" key="4">
    <source>
        <dbReference type="Proteomes" id="UP001209229"/>
    </source>
</evidence>
<dbReference type="Pfam" id="PF03432">
    <property type="entry name" value="Relaxase"/>
    <property type="match status" value="1"/>
</dbReference>
<accession>A0AAE3M757</accession>
<evidence type="ECO:0000259" key="2">
    <source>
        <dbReference type="Pfam" id="PF03432"/>
    </source>
</evidence>
<dbReference type="InterPro" id="IPR005094">
    <property type="entry name" value="Endonuclease_MobA/VirD2"/>
</dbReference>